<gene>
    <name evidence="2" type="ORF">HDA41_000997</name>
</gene>
<feature type="region of interest" description="Disordered" evidence="1">
    <location>
        <begin position="50"/>
        <end position="171"/>
    </location>
</feature>
<comment type="caution">
    <text evidence="2">The sequence shown here is derived from an EMBL/GenBank/DDBJ whole genome shotgun (WGS) entry which is preliminary data.</text>
</comment>
<name>A0A7W9LR14_9ACTN</name>
<dbReference type="Proteomes" id="UP000590647">
    <property type="component" value="Unassembled WGS sequence"/>
</dbReference>
<proteinExistence type="predicted"/>
<sequence>MSDPSGDRPGDFPAPDFLDRLLARHAPAAAPRPGVARVRPRLAGPFERIEAVRGAAPDPDDTEPLWPVATPSPVPRENTVHPAVHEVRTERDRTVVRMERAPAPHDAAARSDAPAVPEVPLLRPAAPLTPGPRPVPDAARRTAPWGITERDTSPSAAPVPIPPGTGAVPPAAASAALLPSAKDTAAARDAARQAAARRPGRGTERVVQVQIGRLEVTAAGTPQGAGRQRPRTTGRPETTVSLAEYLGRGRE</sequence>
<evidence type="ECO:0000313" key="2">
    <source>
        <dbReference type="EMBL" id="MBB5793033.1"/>
    </source>
</evidence>
<organism evidence="2 3">
    <name type="scientific">Streptomyces caelestis</name>
    <dbReference type="NCBI Taxonomy" id="36816"/>
    <lineage>
        <taxon>Bacteria</taxon>
        <taxon>Bacillati</taxon>
        <taxon>Actinomycetota</taxon>
        <taxon>Actinomycetes</taxon>
        <taxon>Kitasatosporales</taxon>
        <taxon>Streptomycetaceae</taxon>
        <taxon>Streptomyces</taxon>
    </lineage>
</organism>
<feature type="region of interest" description="Disordered" evidence="1">
    <location>
        <begin position="184"/>
        <end position="251"/>
    </location>
</feature>
<evidence type="ECO:0000256" key="1">
    <source>
        <dbReference type="SAM" id="MobiDB-lite"/>
    </source>
</evidence>
<dbReference type="AlphaFoldDB" id="A0A7W9LR14"/>
<reference evidence="2 3" key="1">
    <citation type="submission" date="2020-08" db="EMBL/GenBank/DDBJ databases">
        <title>Sequencing the genomes of 1000 actinobacteria strains.</title>
        <authorList>
            <person name="Klenk H.-P."/>
        </authorList>
    </citation>
    <scope>NUCLEOTIDE SEQUENCE [LARGE SCALE GENOMIC DNA]</scope>
    <source>
        <strain evidence="2 3">DSM 40084</strain>
    </source>
</reference>
<evidence type="ECO:0000313" key="3">
    <source>
        <dbReference type="Proteomes" id="UP000590647"/>
    </source>
</evidence>
<dbReference type="EMBL" id="JACHNE010000001">
    <property type="protein sequence ID" value="MBB5793033.1"/>
    <property type="molecule type" value="Genomic_DNA"/>
</dbReference>
<keyword evidence="3" id="KW-1185">Reference proteome</keyword>
<protein>
    <submittedName>
        <fullName evidence="2">Uncharacterized protein</fullName>
    </submittedName>
</protein>
<dbReference type="RefSeq" id="WP_184981031.1">
    <property type="nucleotide sequence ID" value="NZ_JACHNE010000001.1"/>
</dbReference>
<feature type="compositionally biased region" description="Basic and acidic residues" evidence="1">
    <location>
        <begin position="83"/>
        <end position="109"/>
    </location>
</feature>
<accession>A0A7W9LR14</accession>